<dbReference type="InterPro" id="IPR036005">
    <property type="entry name" value="Creatinase/aminopeptidase-like"/>
</dbReference>
<gene>
    <name evidence="7" type="ORF">NCTC11165_03268</name>
</gene>
<keyword evidence="1" id="KW-0645">Protease</keyword>
<dbReference type="GO" id="GO:0006508">
    <property type="term" value="P:proteolysis"/>
    <property type="evidence" value="ECO:0007669"/>
    <property type="project" value="UniProtKB-KW"/>
</dbReference>
<dbReference type="InterPro" id="IPR050659">
    <property type="entry name" value="Peptidase_M24B"/>
</dbReference>
<keyword evidence="3 7" id="KW-0378">Hydrolase</keyword>
<dbReference type="Gene3D" id="3.90.230.10">
    <property type="entry name" value="Creatinase/methionine aminopeptidase superfamily"/>
    <property type="match status" value="1"/>
</dbReference>
<evidence type="ECO:0000256" key="4">
    <source>
        <dbReference type="ARBA" id="ARBA00023049"/>
    </source>
</evidence>
<reference evidence="7 8" key="1">
    <citation type="submission" date="2018-06" db="EMBL/GenBank/DDBJ databases">
        <authorList>
            <consortium name="Pathogen Informatics"/>
            <person name="Doyle S."/>
        </authorList>
    </citation>
    <scope>NUCLEOTIDE SEQUENCE [LARGE SCALE GENOMIC DNA]</scope>
    <source>
        <strain evidence="7 8">NCTC11165</strain>
    </source>
</reference>
<dbReference type="GO" id="GO:0046872">
    <property type="term" value="F:metal ion binding"/>
    <property type="evidence" value="ECO:0007669"/>
    <property type="project" value="UniProtKB-KW"/>
</dbReference>
<dbReference type="AlphaFoldDB" id="A0A2X1CK14"/>
<evidence type="ECO:0000256" key="3">
    <source>
        <dbReference type="ARBA" id="ARBA00022801"/>
    </source>
</evidence>
<dbReference type="Gene3D" id="3.40.350.10">
    <property type="entry name" value="Creatinase/prolidase N-terminal domain"/>
    <property type="match status" value="1"/>
</dbReference>
<evidence type="ECO:0000313" key="7">
    <source>
        <dbReference type="EMBL" id="SPU46916.1"/>
    </source>
</evidence>
<proteinExistence type="predicted"/>
<dbReference type="InterPro" id="IPR029149">
    <property type="entry name" value="Creatin/AminoP/Spt16_N"/>
</dbReference>
<keyword evidence="2" id="KW-0479">Metal-binding</keyword>
<dbReference type="SUPFAM" id="SSF55920">
    <property type="entry name" value="Creatinase/aminopeptidase"/>
    <property type="match status" value="1"/>
</dbReference>
<dbReference type="PANTHER" id="PTHR46112">
    <property type="entry name" value="AMINOPEPTIDASE"/>
    <property type="match status" value="1"/>
</dbReference>
<evidence type="ECO:0000259" key="5">
    <source>
        <dbReference type="Pfam" id="PF00557"/>
    </source>
</evidence>
<dbReference type="EMBL" id="UAQM01000050">
    <property type="protein sequence ID" value="SPU46916.1"/>
    <property type="molecule type" value="Genomic_DNA"/>
</dbReference>
<keyword evidence="4" id="KW-0482">Metalloprotease</keyword>
<evidence type="ECO:0000313" key="8">
    <source>
        <dbReference type="Proteomes" id="UP000250358"/>
    </source>
</evidence>
<feature type="domain" description="Peptidase M24" evidence="5">
    <location>
        <begin position="175"/>
        <end position="382"/>
    </location>
</feature>
<organism evidence="7 8">
    <name type="scientific">Brevundimonas diminuta</name>
    <name type="common">Pseudomonas diminuta</name>
    <dbReference type="NCBI Taxonomy" id="293"/>
    <lineage>
        <taxon>Bacteria</taxon>
        <taxon>Pseudomonadati</taxon>
        <taxon>Pseudomonadota</taxon>
        <taxon>Alphaproteobacteria</taxon>
        <taxon>Caulobacterales</taxon>
        <taxon>Caulobacteraceae</taxon>
        <taxon>Brevundimonas</taxon>
    </lineage>
</organism>
<dbReference type="Pfam" id="PF01321">
    <property type="entry name" value="Creatinase_N"/>
    <property type="match status" value="1"/>
</dbReference>
<dbReference type="SUPFAM" id="SSF53092">
    <property type="entry name" value="Creatinase/prolidase N-terminal domain"/>
    <property type="match status" value="1"/>
</dbReference>
<dbReference type="GO" id="GO:0004177">
    <property type="term" value="F:aminopeptidase activity"/>
    <property type="evidence" value="ECO:0007669"/>
    <property type="project" value="UniProtKB-ARBA"/>
</dbReference>
<dbReference type="Pfam" id="PF00557">
    <property type="entry name" value="Peptidase_M24"/>
    <property type="match status" value="1"/>
</dbReference>
<evidence type="ECO:0000259" key="6">
    <source>
        <dbReference type="Pfam" id="PF01321"/>
    </source>
</evidence>
<dbReference type="EC" id="3.4.-.-" evidence="7"/>
<protein>
    <submittedName>
        <fullName evidence="7">Uncharacterized peptidase SA1530</fullName>
        <ecNumber evidence="7">3.4.-.-</ecNumber>
    </submittedName>
</protein>
<evidence type="ECO:0000256" key="1">
    <source>
        <dbReference type="ARBA" id="ARBA00022670"/>
    </source>
</evidence>
<dbReference type="PROSITE" id="PS00491">
    <property type="entry name" value="PROLINE_PEPTIDASE"/>
    <property type="match status" value="1"/>
</dbReference>
<dbReference type="InterPro" id="IPR000587">
    <property type="entry name" value="Creatinase_N"/>
</dbReference>
<evidence type="ECO:0000256" key="2">
    <source>
        <dbReference type="ARBA" id="ARBA00022723"/>
    </source>
</evidence>
<dbReference type="InterPro" id="IPR000994">
    <property type="entry name" value="Pept_M24"/>
</dbReference>
<sequence>MKEAELSYTVYVDRMTFLPPAAAPINAAERRARIQALAARLKAEGTAALLLGPTASLRYYTGLDWHPSERLTGALIHADGRVEYVCPGFELDKVAGLTAGSNAIAGDILTWEEEESPYVLTAGRLPEGGVLAVDDQAATFIWLGLSRALGADRVIDGAPLILAQRSLKSPAEIALLTRAKAITLEVQRRTRHWLKTGVRTSEVMAFIDAEHRALGGEGGSWFCLVSFGDDTCLPHGGEGDRALQADDVVLIDTGTLVDGYHSDITRTYVFGEPTDDFRRVWMHEKEAQARAFAAARIGAPCHSVDDAARGYLTGLGYGPDYRLPGLPHRTGHGIGLDIHEAPNLVRGDATPLAPGMCFSNEPMLVIPGRFGVRLEDHFYMTESGPVWFTEPSHSLDDPFGEGASA</sequence>
<accession>A0A2X1CK14</accession>
<dbReference type="InterPro" id="IPR001131">
    <property type="entry name" value="Peptidase_M24B_aminopep-P_CS"/>
</dbReference>
<dbReference type="Proteomes" id="UP000250358">
    <property type="component" value="Unassembled WGS sequence"/>
</dbReference>
<dbReference type="PANTHER" id="PTHR46112:SF3">
    <property type="entry name" value="AMINOPEPTIDASE YPDF"/>
    <property type="match status" value="1"/>
</dbReference>
<dbReference type="GO" id="GO:0008235">
    <property type="term" value="F:metalloexopeptidase activity"/>
    <property type="evidence" value="ECO:0007669"/>
    <property type="project" value="UniProtKB-ARBA"/>
</dbReference>
<dbReference type="InterPro" id="IPR001714">
    <property type="entry name" value="Pept_M24_MAP"/>
</dbReference>
<feature type="domain" description="Creatinase N-terminal" evidence="6">
    <location>
        <begin position="33"/>
        <end position="166"/>
    </location>
</feature>
<dbReference type="PRINTS" id="PR00599">
    <property type="entry name" value="MAPEPTIDASE"/>
</dbReference>
<name>A0A2X1CK14_BREDI</name>